<name>A0A518D7Q8_9BACT</name>
<keyword evidence="2" id="KW-1185">Reference proteome</keyword>
<protein>
    <submittedName>
        <fullName evidence="1">Uncharacterized protein</fullName>
    </submittedName>
</protein>
<dbReference type="EMBL" id="CP036291">
    <property type="protein sequence ID" value="QDU87499.1"/>
    <property type="molecule type" value="Genomic_DNA"/>
</dbReference>
<gene>
    <name evidence="1" type="ORF">Pla175_08610</name>
</gene>
<accession>A0A518D7Q8</accession>
<reference evidence="1 2" key="1">
    <citation type="submission" date="2019-02" db="EMBL/GenBank/DDBJ databases">
        <title>Deep-cultivation of Planctomycetes and their phenomic and genomic characterization uncovers novel biology.</title>
        <authorList>
            <person name="Wiegand S."/>
            <person name="Jogler M."/>
            <person name="Boedeker C."/>
            <person name="Pinto D."/>
            <person name="Vollmers J."/>
            <person name="Rivas-Marin E."/>
            <person name="Kohn T."/>
            <person name="Peeters S.H."/>
            <person name="Heuer A."/>
            <person name="Rast P."/>
            <person name="Oberbeckmann S."/>
            <person name="Bunk B."/>
            <person name="Jeske O."/>
            <person name="Meyerdierks A."/>
            <person name="Storesund J.E."/>
            <person name="Kallscheuer N."/>
            <person name="Luecker S."/>
            <person name="Lage O.M."/>
            <person name="Pohl T."/>
            <person name="Merkel B.J."/>
            <person name="Hornburger P."/>
            <person name="Mueller R.-W."/>
            <person name="Bruemmer F."/>
            <person name="Labrenz M."/>
            <person name="Spormann A.M."/>
            <person name="Op den Camp H."/>
            <person name="Overmann J."/>
            <person name="Amann R."/>
            <person name="Jetten M.S.M."/>
            <person name="Mascher T."/>
            <person name="Medema M.H."/>
            <person name="Devos D.P."/>
            <person name="Kaster A.-K."/>
            <person name="Ovreas L."/>
            <person name="Rohde M."/>
            <person name="Galperin M.Y."/>
            <person name="Jogler C."/>
        </authorList>
    </citation>
    <scope>NUCLEOTIDE SEQUENCE [LARGE SCALE GENOMIC DNA]</scope>
    <source>
        <strain evidence="1 2">Pla175</strain>
    </source>
</reference>
<dbReference type="RefSeq" id="WP_145281461.1">
    <property type="nucleotide sequence ID" value="NZ_CP036291.1"/>
</dbReference>
<dbReference type="AlphaFoldDB" id="A0A518D7Q8"/>
<evidence type="ECO:0000313" key="1">
    <source>
        <dbReference type="EMBL" id="QDU87499.1"/>
    </source>
</evidence>
<sequence>MPRNRLPSAGPTGLLGVAFDAADGHKRLTRGENFLLAGGSHETHAVMQEAVIKTIEQLALRGKELRNASPEEVRDLLLRAHNQ</sequence>
<dbReference type="KEGG" id="pnd:Pla175_08610"/>
<dbReference type="OrthoDB" id="284178at2"/>
<evidence type="ECO:0000313" key="2">
    <source>
        <dbReference type="Proteomes" id="UP000317429"/>
    </source>
</evidence>
<organism evidence="1 2">
    <name type="scientific">Pirellulimonas nuda</name>
    <dbReference type="NCBI Taxonomy" id="2528009"/>
    <lineage>
        <taxon>Bacteria</taxon>
        <taxon>Pseudomonadati</taxon>
        <taxon>Planctomycetota</taxon>
        <taxon>Planctomycetia</taxon>
        <taxon>Pirellulales</taxon>
        <taxon>Lacipirellulaceae</taxon>
        <taxon>Pirellulimonas</taxon>
    </lineage>
</organism>
<proteinExistence type="predicted"/>
<dbReference type="Proteomes" id="UP000317429">
    <property type="component" value="Chromosome"/>
</dbReference>